<dbReference type="Proteomes" id="UP000295711">
    <property type="component" value="Unassembled WGS sequence"/>
</dbReference>
<feature type="transmembrane region" description="Helical" evidence="1">
    <location>
        <begin position="12"/>
        <end position="33"/>
    </location>
</feature>
<evidence type="ECO:0000313" key="3">
    <source>
        <dbReference type="Proteomes" id="UP000295711"/>
    </source>
</evidence>
<organism evidence="2 3">
    <name type="scientific">Frisingicoccus caecimuris</name>
    <dbReference type="NCBI Taxonomy" id="1796636"/>
    <lineage>
        <taxon>Bacteria</taxon>
        <taxon>Bacillati</taxon>
        <taxon>Bacillota</taxon>
        <taxon>Clostridia</taxon>
        <taxon>Lachnospirales</taxon>
        <taxon>Lachnospiraceae</taxon>
        <taxon>Frisingicoccus</taxon>
    </lineage>
</organism>
<accession>A0A4R2L8V4</accession>
<proteinExistence type="predicted"/>
<dbReference type="EMBL" id="SLXA01000016">
    <property type="protein sequence ID" value="TCO82554.1"/>
    <property type="molecule type" value="Genomic_DNA"/>
</dbReference>
<dbReference type="OrthoDB" id="9807167at2"/>
<keyword evidence="1" id="KW-0812">Transmembrane</keyword>
<dbReference type="Pfam" id="PF10086">
    <property type="entry name" value="YhfC"/>
    <property type="match status" value="1"/>
</dbReference>
<feature type="transmembrane region" description="Helical" evidence="1">
    <location>
        <begin position="244"/>
        <end position="263"/>
    </location>
</feature>
<feature type="transmembrane region" description="Helical" evidence="1">
    <location>
        <begin position="194"/>
        <end position="211"/>
    </location>
</feature>
<feature type="transmembrane region" description="Helical" evidence="1">
    <location>
        <begin position="218"/>
        <end position="238"/>
    </location>
</feature>
<dbReference type="PIRSF" id="PIRSF033101">
    <property type="entry name" value="UCP033101"/>
    <property type="match status" value="1"/>
</dbReference>
<dbReference type="RefSeq" id="WP_132093771.1">
    <property type="nucleotide sequence ID" value="NZ_JANKAQ010000016.1"/>
</dbReference>
<evidence type="ECO:0000313" key="2">
    <source>
        <dbReference type="EMBL" id="TCO82554.1"/>
    </source>
</evidence>
<keyword evidence="1" id="KW-1133">Transmembrane helix</keyword>
<sequence>MTTIAPLIPQTSLLAMGFTGVLCIAVPIVLLIVFKNRFQVKAAPFFFGAITFVIFALVLESFAHEYFLSGTTALSQAILNNPFLYAIYGGLAAGIFEEFGRFLCMMTVMKRFIYRRENSIIYGIGHGGIEAVILGSFSMLQNLMIAIALNDYGSVEAYAGQASSPEAAASVTSLLNTLIDTPTSSYILSGVERMAALVLQIALSVLVYKAVVRKKYAYILVPIALHALIDVIAVFYQTGLVTNLLLLEAIVVIYTIAVSIFAYRQYQSLRYEEY</sequence>
<feature type="transmembrane region" description="Helical" evidence="1">
    <location>
        <begin position="45"/>
        <end position="63"/>
    </location>
</feature>
<evidence type="ECO:0000256" key="1">
    <source>
        <dbReference type="SAM" id="Phobius"/>
    </source>
</evidence>
<dbReference type="AlphaFoldDB" id="A0A4R2L8V4"/>
<name>A0A4R2L8V4_9FIRM</name>
<feature type="transmembrane region" description="Helical" evidence="1">
    <location>
        <begin position="120"/>
        <end position="140"/>
    </location>
</feature>
<keyword evidence="3" id="KW-1185">Reference proteome</keyword>
<protein>
    <submittedName>
        <fullName evidence="2">Putative membrane protein YhfC</fullName>
    </submittedName>
</protein>
<reference evidence="2 3" key="1">
    <citation type="submission" date="2019-03" db="EMBL/GenBank/DDBJ databases">
        <title>Genomic Encyclopedia of Type Strains, Phase IV (KMG-IV): sequencing the most valuable type-strain genomes for metagenomic binning, comparative biology and taxonomic classification.</title>
        <authorList>
            <person name="Goeker M."/>
        </authorList>
    </citation>
    <scope>NUCLEOTIDE SEQUENCE [LARGE SCALE GENOMIC DNA]</scope>
    <source>
        <strain evidence="2 3">DSM 28559</strain>
    </source>
</reference>
<keyword evidence="1" id="KW-0472">Membrane</keyword>
<gene>
    <name evidence="2" type="ORF">EV212_11621</name>
</gene>
<dbReference type="InterPro" id="IPR011397">
    <property type="entry name" value="YhfC"/>
</dbReference>
<comment type="caution">
    <text evidence="2">The sequence shown here is derived from an EMBL/GenBank/DDBJ whole genome shotgun (WGS) entry which is preliminary data.</text>
</comment>
<feature type="transmembrane region" description="Helical" evidence="1">
    <location>
        <begin position="83"/>
        <end position="108"/>
    </location>
</feature>